<organism evidence="2 4">
    <name type="scientific">Enterococcus moraviensis ATCC BAA-383</name>
    <dbReference type="NCBI Taxonomy" id="1158609"/>
    <lineage>
        <taxon>Bacteria</taxon>
        <taxon>Bacillati</taxon>
        <taxon>Bacillota</taxon>
        <taxon>Bacilli</taxon>
        <taxon>Lactobacillales</taxon>
        <taxon>Enterococcaceae</taxon>
        <taxon>Enterococcus</taxon>
    </lineage>
</organism>
<evidence type="ECO:0008006" key="6">
    <source>
        <dbReference type="Google" id="ProtNLM"/>
    </source>
</evidence>
<dbReference type="PANTHER" id="PTHR39177">
    <property type="entry name" value="ABC TRANSPORTER PERMEASE YTRC-RELATED"/>
    <property type="match status" value="1"/>
</dbReference>
<accession>R2QYR5</accession>
<feature type="transmembrane region" description="Helical" evidence="1">
    <location>
        <begin position="320"/>
        <end position="341"/>
    </location>
</feature>
<dbReference type="eggNOG" id="ENOG502ZDT6">
    <property type="taxonomic scope" value="Bacteria"/>
</dbReference>
<reference evidence="3 5" key="2">
    <citation type="submission" date="2013-03" db="EMBL/GenBank/DDBJ databases">
        <title>The Genome Sequence of Enterococcus moraviensis BAA-383 (PacBio/Illumina hybrid assembly).</title>
        <authorList>
            <consortium name="The Broad Institute Genomics Platform"/>
            <consortium name="The Broad Institute Genome Sequencing Center for Infectious Disease"/>
            <person name="Earl A."/>
            <person name="Russ C."/>
            <person name="Gilmore M."/>
            <person name="Surin D."/>
            <person name="Walker B."/>
            <person name="Young S."/>
            <person name="Zeng Q."/>
            <person name="Gargeya S."/>
            <person name="Fitzgerald M."/>
            <person name="Haas B."/>
            <person name="Abouelleil A."/>
            <person name="Allen A.W."/>
            <person name="Alvarado L."/>
            <person name="Arachchi H.M."/>
            <person name="Berlin A.M."/>
            <person name="Chapman S.B."/>
            <person name="Gainer-Dewar J."/>
            <person name="Goldberg J."/>
            <person name="Griggs A."/>
            <person name="Gujja S."/>
            <person name="Hansen M."/>
            <person name="Howarth C."/>
            <person name="Imamovic A."/>
            <person name="Ireland A."/>
            <person name="Larimer J."/>
            <person name="McCowan C."/>
            <person name="Murphy C."/>
            <person name="Pearson M."/>
            <person name="Poon T.W."/>
            <person name="Priest M."/>
            <person name="Roberts A."/>
            <person name="Saif S."/>
            <person name="Shea T."/>
            <person name="Sisk P."/>
            <person name="Sykes S."/>
            <person name="Wortman J."/>
            <person name="Nusbaum C."/>
            <person name="Birren B."/>
        </authorList>
    </citation>
    <scope>NUCLEOTIDE SEQUENCE [LARGE SCALE GENOMIC DNA]</scope>
    <source>
        <strain evidence="3 5">ATCC BAA-383</strain>
    </source>
</reference>
<keyword evidence="1" id="KW-0812">Transmembrane</keyword>
<feature type="transmembrane region" description="Helical" evidence="1">
    <location>
        <begin position="197"/>
        <end position="220"/>
    </location>
</feature>
<evidence type="ECO:0000313" key="4">
    <source>
        <dbReference type="Proteomes" id="UP000013781"/>
    </source>
</evidence>
<dbReference type="EMBL" id="ASWB01000001">
    <property type="protein sequence ID" value="EOT73240.1"/>
    <property type="molecule type" value="Genomic_DNA"/>
</dbReference>
<name>R2QYR5_9ENTE</name>
<feature type="transmembrane region" description="Helical" evidence="1">
    <location>
        <begin position="118"/>
        <end position="138"/>
    </location>
</feature>
<keyword evidence="5" id="KW-1185">Reference proteome</keyword>
<keyword evidence="1" id="KW-0472">Membrane</keyword>
<feature type="transmembrane region" description="Helical" evidence="1">
    <location>
        <begin position="232"/>
        <end position="253"/>
    </location>
</feature>
<evidence type="ECO:0000256" key="1">
    <source>
        <dbReference type="SAM" id="Phobius"/>
    </source>
</evidence>
<keyword evidence="1" id="KW-1133">Transmembrane helix</keyword>
<feature type="transmembrane region" description="Helical" evidence="1">
    <location>
        <begin position="12"/>
        <end position="30"/>
    </location>
</feature>
<evidence type="ECO:0000313" key="3">
    <source>
        <dbReference type="EMBL" id="EOT73240.1"/>
    </source>
</evidence>
<dbReference type="STRING" id="155617.RV09_GL000195"/>
<comment type="caution">
    <text evidence="2">The sequence shown here is derived from an EMBL/GenBank/DDBJ whole genome shotgun (WGS) entry which is preliminary data.</text>
</comment>
<dbReference type="Proteomes" id="UP000013781">
    <property type="component" value="Unassembled WGS sequence"/>
</dbReference>
<dbReference type="Proteomes" id="UP000014157">
    <property type="component" value="Unassembled WGS sequence"/>
</dbReference>
<sequence>MNKQLMTILKKRYGLVLIITSLSIVLFYGYKGIQDVNQWKYMQNYYNSEQYQKDLSEVSEEENPKFKGLSFKERENLDKKEGLSLFNQTNSYDEQGNITTDSKHNTTYYTMYFNENSLLLLVVIVSAGFLMFFVDLKTSFNEFLFSLGVSKRRIYFSKFALISIPILLSVLLAKILFIGIITLSIPSEYVNISLAQLAMNVLASWTTCIIYYFTATFIGLVTGNIILGPLTALGFCASFEYFIAAVINAWYYFTKTSTDIYVTNRFFNYSITKDPISTLPIVFTVMLSLLLLIFGSYLFQTLTLEKKGKYLLFDGLKLPVIIAMTLYVPIVLVFSRGYYLYEDGTSPIPGLLIYAIITAIIGIYLIFRKEFHGSISHIKQTLKNNNVRT</sequence>
<reference evidence="2 4" key="1">
    <citation type="submission" date="2013-02" db="EMBL/GenBank/DDBJ databases">
        <title>The Genome Sequence of Enterococcus moraviensis BAA-383.</title>
        <authorList>
            <consortium name="The Broad Institute Genome Sequencing Platform"/>
            <consortium name="The Broad Institute Genome Sequencing Center for Infectious Disease"/>
            <person name="Earl A.M."/>
            <person name="Gilmore M.S."/>
            <person name="Lebreton F."/>
            <person name="Walker B."/>
            <person name="Young S.K."/>
            <person name="Zeng Q."/>
            <person name="Gargeya S."/>
            <person name="Fitzgerald M."/>
            <person name="Haas B."/>
            <person name="Abouelleil A."/>
            <person name="Alvarado L."/>
            <person name="Arachchi H.M."/>
            <person name="Berlin A.M."/>
            <person name="Chapman S.B."/>
            <person name="Dewar J."/>
            <person name="Goldberg J."/>
            <person name="Griggs A."/>
            <person name="Gujja S."/>
            <person name="Hansen M."/>
            <person name="Howarth C."/>
            <person name="Imamovic A."/>
            <person name="Larimer J."/>
            <person name="McCowan C."/>
            <person name="Murphy C."/>
            <person name="Neiman D."/>
            <person name="Pearson M."/>
            <person name="Priest M."/>
            <person name="Roberts A."/>
            <person name="Saif S."/>
            <person name="Shea T."/>
            <person name="Sisk P."/>
            <person name="Sykes S."/>
            <person name="Wortman J."/>
            <person name="Nusbaum C."/>
            <person name="Birren B."/>
        </authorList>
    </citation>
    <scope>NUCLEOTIDE SEQUENCE [LARGE SCALE GENOMIC DNA]</scope>
    <source>
        <strain evidence="2 4">ATCC BAA-383</strain>
    </source>
</reference>
<proteinExistence type="predicted"/>
<feature type="transmembrane region" description="Helical" evidence="1">
    <location>
        <begin position="347"/>
        <end position="367"/>
    </location>
</feature>
<dbReference type="EMBL" id="AJAS01000014">
    <property type="protein sequence ID" value="EOI00531.1"/>
    <property type="molecule type" value="Genomic_DNA"/>
</dbReference>
<protein>
    <recommendedName>
        <fullName evidence="6">ABC transporter permease</fullName>
    </recommendedName>
</protein>
<feature type="transmembrane region" description="Helical" evidence="1">
    <location>
        <begin position="159"/>
        <end position="185"/>
    </location>
</feature>
<dbReference type="RefSeq" id="WP_010765016.1">
    <property type="nucleotide sequence ID" value="NZ_ASWB01000001.1"/>
</dbReference>
<dbReference type="OrthoDB" id="2199746at2"/>
<dbReference type="HOGENOM" id="CLU_058395_0_0_9"/>
<evidence type="ECO:0000313" key="2">
    <source>
        <dbReference type="EMBL" id="EOI00531.1"/>
    </source>
</evidence>
<evidence type="ECO:0000313" key="5">
    <source>
        <dbReference type="Proteomes" id="UP000014157"/>
    </source>
</evidence>
<dbReference type="AlphaFoldDB" id="R2QYR5"/>
<dbReference type="PATRIC" id="fig|1158609.3.peg.1595"/>
<feature type="transmembrane region" description="Helical" evidence="1">
    <location>
        <begin position="276"/>
        <end position="299"/>
    </location>
</feature>
<gene>
    <name evidence="3" type="ORF">I586_00233</name>
    <name evidence="2" type="ORF">UAY_01634</name>
</gene>
<dbReference type="InterPro" id="IPR053046">
    <property type="entry name" value="ABC-5_transporter"/>
</dbReference>
<dbReference type="PANTHER" id="PTHR39177:SF1">
    <property type="entry name" value="ABC TRANSPORTER PERMEASE YTRC-RELATED"/>
    <property type="match status" value="1"/>
</dbReference>